<feature type="region of interest" description="Disordered" evidence="8">
    <location>
        <begin position="352"/>
        <end position="394"/>
    </location>
</feature>
<evidence type="ECO:0000256" key="2">
    <source>
        <dbReference type="ARBA" id="ARBA00004609"/>
    </source>
</evidence>
<dbReference type="eggNOG" id="ENOG502QUZC">
    <property type="taxonomic scope" value="Eukaryota"/>
</dbReference>
<keyword evidence="7" id="KW-0325">Glycoprotein</keyword>
<dbReference type="InterPro" id="IPR036941">
    <property type="entry name" value="Rcpt_L-dom_sf"/>
</dbReference>
<dbReference type="GO" id="GO:0009986">
    <property type="term" value="C:cell surface"/>
    <property type="evidence" value="ECO:0007669"/>
    <property type="project" value="TreeGrafter"/>
</dbReference>
<evidence type="ECO:0000256" key="9">
    <source>
        <dbReference type="SAM" id="SignalP"/>
    </source>
</evidence>
<gene>
    <name evidence="10" type="ORF">SPAPADRAFT_52225</name>
</gene>
<dbReference type="GO" id="GO:0009277">
    <property type="term" value="C:fungal-type cell wall"/>
    <property type="evidence" value="ECO:0007669"/>
    <property type="project" value="TreeGrafter"/>
</dbReference>
<dbReference type="AlphaFoldDB" id="G3AS84"/>
<evidence type="ECO:0000256" key="8">
    <source>
        <dbReference type="SAM" id="MobiDB-lite"/>
    </source>
</evidence>
<dbReference type="InParanoid" id="G3AS84"/>
<reference evidence="10 11" key="1">
    <citation type="journal article" date="2011" name="Proc. Natl. Acad. Sci. U.S.A.">
        <title>Comparative genomics of xylose-fermenting fungi for enhanced biofuel production.</title>
        <authorList>
            <person name="Wohlbach D.J."/>
            <person name="Kuo A."/>
            <person name="Sato T.K."/>
            <person name="Potts K.M."/>
            <person name="Salamov A.A."/>
            <person name="LaButti K.M."/>
            <person name="Sun H."/>
            <person name="Clum A."/>
            <person name="Pangilinan J.L."/>
            <person name="Lindquist E.A."/>
            <person name="Lucas S."/>
            <person name="Lapidus A."/>
            <person name="Jin M."/>
            <person name="Gunawan C."/>
            <person name="Balan V."/>
            <person name="Dale B.E."/>
            <person name="Jeffries T.W."/>
            <person name="Zinkel R."/>
            <person name="Barry K.W."/>
            <person name="Grigoriev I.V."/>
            <person name="Gasch A.P."/>
        </authorList>
    </citation>
    <scope>NUCLEOTIDE SEQUENCE [LARGE SCALE GENOMIC DNA]</scope>
    <source>
        <strain evidence="11">NRRL Y-27907 / 11-Y1</strain>
    </source>
</reference>
<evidence type="ECO:0008006" key="12">
    <source>
        <dbReference type="Google" id="ProtNLM"/>
    </source>
</evidence>
<feature type="compositionally biased region" description="Acidic residues" evidence="8">
    <location>
        <begin position="370"/>
        <end position="379"/>
    </location>
</feature>
<dbReference type="KEGG" id="spaa:SPAPADRAFT_52225"/>
<organism evidence="11">
    <name type="scientific">Spathaspora passalidarum (strain NRRL Y-27907 / 11-Y1)</name>
    <dbReference type="NCBI Taxonomy" id="619300"/>
    <lineage>
        <taxon>Eukaryota</taxon>
        <taxon>Fungi</taxon>
        <taxon>Dikarya</taxon>
        <taxon>Ascomycota</taxon>
        <taxon>Saccharomycotina</taxon>
        <taxon>Pichiomycetes</taxon>
        <taxon>Debaryomycetaceae</taxon>
        <taxon>Spathaspora</taxon>
    </lineage>
</organism>
<dbReference type="InterPro" id="IPR051648">
    <property type="entry name" value="CWI-Assembly_Regulator"/>
</dbReference>
<evidence type="ECO:0000313" key="10">
    <source>
        <dbReference type="EMBL" id="EGW31043.1"/>
    </source>
</evidence>
<keyword evidence="4" id="KW-0134">Cell wall</keyword>
<keyword evidence="11" id="KW-1185">Reference proteome</keyword>
<keyword evidence="6 9" id="KW-0732">Signal</keyword>
<dbReference type="GeneID" id="18871646"/>
<feature type="chain" id="PRO_5003442583" description="Receptor L-domain domain-containing protein" evidence="9">
    <location>
        <begin position="20"/>
        <end position="415"/>
    </location>
</feature>
<dbReference type="OMA" id="GHNYECT"/>
<dbReference type="GO" id="GO:0031505">
    <property type="term" value="P:fungal-type cell wall organization"/>
    <property type="evidence" value="ECO:0007669"/>
    <property type="project" value="TreeGrafter"/>
</dbReference>
<dbReference type="OrthoDB" id="536881at2759"/>
<feature type="compositionally biased region" description="Basic and acidic residues" evidence="8">
    <location>
        <begin position="352"/>
        <end position="369"/>
    </location>
</feature>
<evidence type="ECO:0000256" key="1">
    <source>
        <dbReference type="ARBA" id="ARBA00004191"/>
    </source>
</evidence>
<comment type="similarity">
    <text evidence="3">Belongs to the SPS2 family.</text>
</comment>
<keyword evidence="5" id="KW-0964">Secreted</keyword>
<evidence type="ECO:0000256" key="7">
    <source>
        <dbReference type="ARBA" id="ARBA00023180"/>
    </source>
</evidence>
<feature type="signal peptide" evidence="9">
    <location>
        <begin position="1"/>
        <end position="19"/>
    </location>
</feature>
<dbReference type="GO" id="GO:0005886">
    <property type="term" value="C:plasma membrane"/>
    <property type="evidence" value="ECO:0007669"/>
    <property type="project" value="UniProtKB-SubCell"/>
</dbReference>
<evidence type="ECO:0000256" key="6">
    <source>
        <dbReference type="ARBA" id="ARBA00022729"/>
    </source>
</evidence>
<dbReference type="Proteomes" id="UP000000709">
    <property type="component" value="Unassembled WGS sequence"/>
</dbReference>
<evidence type="ECO:0000256" key="5">
    <source>
        <dbReference type="ARBA" id="ARBA00022525"/>
    </source>
</evidence>
<dbReference type="STRING" id="619300.G3AS84"/>
<dbReference type="EMBL" id="GL996504">
    <property type="protein sequence ID" value="EGW31043.1"/>
    <property type="molecule type" value="Genomic_DNA"/>
</dbReference>
<dbReference type="Gene3D" id="3.80.20.20">
    <property type="entry name" value="Receptor L-domain"/>
    <property type="match status" value="2"/>
</dbReference>
<dbReference type="PANTHER" id="PTHR31018">
    <property type="entry name" value="SPORULATION-SPECIFIC PROTEIN-RELATED"/>
    <property type="match status" value="1"/>
</dbReference>
<evidence type="ECO:0000256" key="4">
    <source>
        <dbReference type="ARBA" id="ARBA00022512"/>
    </source>
</evidence>
<evidence type="ECO:0000313" key="11">
    <source>
        <dbReference type="Proteomes" id="UP000000709"/>
    </source>
</evidence>
<protein>
    <recommendedName>
        <fullName evidence="12">Receptor L-domain domain-containing protein</fullName>
    </recommendedName>
</protein>
<dbReference type="RefSeq" id="XP_007377076.1">
    <property type="nucleotide sequence ID" value="XM_007377014.1"/>
</dbReference>
<accession>G3AS84</accession>
<dbReference type="HOGENOM" id="CLU_035846_0_0_1"/>
<evidence type="ECO:0000256" key="3">
    <source>
        <dbReference type="ARBA" id="ARBA00005798"/>
    </source>
</evidence>
<proteinExistence type="inferred from homology"/>
<name>G3AS84_SPAPN</name>
<dbReference type="PANTHER" id="PTHR31018:SF3">
    <property type="entry name" value="RECEPTOR PROTEIN-TYROSINE KINASE"/>
    <property type="match status" value="1"/>
</dbReference>
<comment type="subcellular location">
    <subcellularLocation>
        <location evidence="2">Cell membrane</location>
        <topology evidence="2">Lipid-anchor</topology>
        <topology evidence="2">GPI-anchor</topology>
    </subcellularLocation>
    <subcellularLocation>
        <location evidence="1">Secreted</location>
        <location evidence="1">Cell wall</location>
    </subcellularLocation>
</comment>
<dbReference type="SUPFAM" id="SSF52058">
    <property type="entry name" value="L domain-like"/>
    <property type="match status" value="2"/>
</dbReference>
<sequence length="415" mass="45761">MQLKPFLLLLAYAIVDVFAADDTKTTTTSKSDPCSFSTTIIEPTGIQELNTCATLKGEITISGNAIGPIDLPSVRELAGSLTIVNSPSVVSVSLNSLQNITGKFQIKNATQLNSIDVISLERVKDLQFISLPSLSNFNFNPSIKAVEKIVLSDTALYDLSGLTHFTEINYMNLNNNKNITEIEFPNLKTVTDNLILSFNHDDAKVKMDKLIWAANLTIQDVAKFSAVNLTAVNGTLGFSYNAIEELKLDKLESVGESLQIFANDDLDNLSLKKLSEIGGEFKMFNNTELDNMTSSFPELKRVRGALSITGDFKDLQMPKLDRVQGDFKMTSKNEDFSCKHFDDLKDRGRIEGHNYECTPGKKEKLGKQGDDDDDDDDDRDSGSKKTSSKKNGGNNVLVPMNFLTSVFAFLIANFV</sequence>